<evidence type="ECO:0000259" key="5">
    <source>
        <dbReference type="PROSITE" id="PS50110"/>
    </source>
</evidence>
<dbReference type="Proteomes" id="UP000066549">
    <property type="component" value="Chromosome"/>
</dbReference>
<evidence type="ECO:0000313" key="7">
    <source>
        <dbReference type="Proteomes" id="UP000066549"/>
    </source>
</evidence>
<dbReference type="InterPro" id="IPR011006">
    <property type="entry name" value="CheY-like_superfamily"/>
</dbReference>
<evidence type="ECO:0000313" key="6">
    <source>
        <dbReference type="EMBL" id="AKO65328.1"/>
    </source>
</evidence>
<proteinExistence type="predicted"/>
<dbReference type="Pfam" id="PF00196">
    <property type="entry name" value="GerE"/>
    <property type="match status" value="1"/>
</dbReference>
<dbReference type="InterPro" id="IPR000792">
    <property type="entry name" value="Tscrpt_reg_LuxR_C"/>
</dbReference>
<dbReference type="AlphaFoldDB" id="A0A0H4J0M0"/>
<dbReference type="SUPFAM" id="SSF52172">
    <property type="entry name" value="CheY-like"/>
    <property type="match status" value="1"/>
</dbReference>
<dbReference type="InterPro" id="IPR016032">
    <property type="entry name" value="Sig_transdc_resp-reg_C-effctor"/>
</dbReference>
<dbReference type="InterPro" id="IPR039420">
    <property type="entry name" value="WalR-like"/>
</dbReference>
<dbReference type="Pfam" id="PF00072">
    <property type="entry name" value="Response_reg"/>
    <property type="match status" value="1"/>
</dbReference>
<dbReference type="PANTHER" id="PTHR43214">
    <property type="entry name" value="TWO-COMPONENT RESPONSE REGULATOR"/>
    <property type="match status" value="1"/>
</dbReference>
<protein>
    <submittedName>
        <fullName evidence="6">LuxR family transcriptional regulator</fullName>
    </submittedName>
</protein>
<dbReference type="CDD" id="cd06170">
    <property type="entry name" value="LuxR_C_like"/>
    <property type="match status" value="1"/>
</dbReference>
<dbReference type="Gene3D" id="3.40.50.2300">
    <property type="match status" value="1"/>
</dbReference>
<evidence type="ECO:0000259" key="4">
    <source>
        <dbReference type="PROSITE" id="PS50043"/>
    </source>
</evidence>
<dbReference type="InterPro" id="IPR058245">
    <property type="entry name" value="NreC/VraR/RcsB-like_REC"/>
</dbReference>
<dbReference type="PANTHER" id="PTHR43214:SF43">
    <property type="entry name" value="TWO-COMPONENT RESPONSE REGULATOR"/>
    <property type="match status" value="1"/>
</dbReference>
<evidence type="ECO:0000256" key="3">
    <source>
        <dbReference type="PROSITE-ProRule" id="PRU00169"/>
    </source>
</evidence>
<feature type="domain" description="HTH luxR-type" evidence="4">
    <location>
        <begin position="143"/>
        <end position="208"/>
    </location>
</feature>
<dbReference type="SMART" id="SM00421">
    <property type="entry name" value="HTH_LUXR"/>
    <property type="match status" value="1"/>
</dbReference>
<name>A0A0H4J0M0_9PROT</name>
<dbReference type="GO" id="GO:0000160">
    <property type="term" value="P:phosphorelay signal transduction system"/>
    <property type="evidence" value="ECO:0007669"/>
    <property type="project" value="InterPro"/>
</dbReference>
<dbReference type="PROSITE" id="PS50110">
    <property type="entry name" value="RESPONSE_REGULATORY"/>
    <property type="match status" value="1"/>
</dbReference>
<evidence type="ECO:0000256" key="2">
    <source>
        <dbReference type="ARBA" id="ARBA00023125"/>
    </source>
</evidence>
<sequence>MSNLNVLLVDDHSVVRMGFKMLIDSEKDMQVIAEAETGEDGIIKFQEIKPDVIVMDITMPGIGGLEAIERIIAKDKNTKILVLSAHEDSVHPKRVLSAGAIGYLTKRSAAEELINAIRTVGSGKKYIESSVAQQLAITQLSGENDPTEVLSDREFEVFISLAKGKSTNEIADTMCLSPRTVGTHLYNIKQKLNANNSAEIALIAIRCGLLEP</sequence>
<evidence type="ECO:0000256" key="1">
    <source>
        <dbReference type="ARBA" id="ARBA00022553"/>
    </source>
</evidence>
<reference evidence="6 7" key="1">
    <citation type="submission" date="2015-03" db="EMBL/GenBank/DDBJ databases">
        <title>Comparative analysis of the OM43 clade including a novel species from Red Sea uncovers genomic and metabolic diversity among marine methylotrophs.</title>
        <authorList>
            <person name="Jimenez-Infante F."/>
            <person name="Ngugi D.K."/>
            <person name="Vinu M."/>
            <person name="Alam I."/>
            <person name="Kamau A."/>
            <person name="Blom J."/>
            <person name="Bajic V.B."/>
            <person name="Stingl U."/>
        </authorList>
    </citation>
    <scope>NUCLEOTIDE SEQUENCE [LARGE SCALE GENOMIC DNA]</scope>
    <source>
        <strain evidence="6 7">MBRSH7</strain>
    </source>
</reference>
<dbReference type="CDD" id="cd17535">
    <property type="entry name" value="REC_NarL-like"/>
    <property type="match status" value="1"/>
</dbReference>
<dbReference type="OrthoDB" id="9816469at2"/>
<organism evidence="6 7">
    <name type="scientific">Methylophilales bacterium MBRS-H7</name>
    <dbReference type="NCBI Taxonomy" id="1623450"/>
    <lineage>
        <taxon>Bacteria</taxon>
        <taxon>Pseudomonadati</taxon>
        <taxon>Pseudomonadota</taxon>
        <taxon>Betaproteobacteria</taxon>
        <taxon>Nitrosomonadales</taxon>
        <taxon>OM43 clade</taxon>
    </lineage>
</organism>
<dbReference type="GO" id="GO:0003677">
    <property type="term" value="F:DNA binding"/>
    <property type="evidence" value="ECO:0007669"/>
    <property type="project" value="UniProtKB-KW"/>
</dbReference>
<dbReference type="InterPro" id="IPR001789">
    <property type="entry name" value="Sig_transdc_resp-reg_receiver"/>
</dbReference>
<keyword evidence="2" id="KW-0238">DNA-binding</keyword>
<keyword evidence="7" id="KW-1185">Reference proteome</keyword>
<feature type="modified residue" description="4-aspartylphosphate" evidence="3">
    <location>
        <position position="56"/>
    </location>
</feature>
<dbReference type="PATRIC" id="fig|1623450.3.peg.148"/>
<dbReference type="GO" id="GO:0006355">
    <property type="term" value="P:regulation of DNA-templated transcription"/>
    <property type="evidence" value="ECO:0007669"/>
    <property type="project" value="InterPro"/>
</dbReference>
<dbReference type="PROSITE" id="PS00622">
    <property type="entry name" value="HTH_LUXR_1"/>
    <property type="match status" value="1"/>
</dbReference>
<dbReference type="PRINTS" id="PR00038">
    <property type="entry name" value="HTHLUXR"/>
</dbReference>
<dbReference type="SUPFAM" id="SSF46894">
    <property type="entry name" value="C-terminal effector domain of the bipartite response regulators"/>
    <property type="match status" value="1"/>
</dbReference>
<gene>
    <name evidence="6" type="ORF">VI33_00725</name>
</gene>
<dbReference type="SMART" id="SM00448">
    <property type="entry name" value="REC"/>
    <property type="match status" value="1"/>
</dbReference>
<accession>A0A0H4J0M0</accession>
<dbReference type="PROSITE" id="PS50043">
    <property type="entry name" value="HTH_LUXR_2"/>
    <property type="match status" value="1"/>
</dbReference>
<dbReference type="EMBL" id="CP011002">
    <property type="protein sequence ID" value="AKO65328.1"/>
    <property type="molecule type" value="Genomic_DNA"/>
</dbReference>
<feature type="domain" description="Response regulatory" evidence="5">
    <location>
        <begin position="5"/>
        <end position="121"/>
    </location>
</feature>
<keyword evidence="1 3" id="KW-0597">Phosphoprotein</keyword>